<comment type="caution">
    <text evidence="8">The sequence shown here is derived from an EMBL/GenBank/DDBJ whole genome shotgun (WGS) entry which is preliminary data.</text>
</comment>
<gene>
    <name evidence="8" type="ORF">MEUPH1_LOCUS20078</name>
</gene>
<reference evidence="8 9" key="1">
    <citation type="submission" date="2023-01" db="EMBL/GenBank/DDBJ databases">
        <authorList>
            <person name="Whitehead M."/>
        </authorList>
    </citation>
    <scope>NUCLEOTIDE SEQUENCE [LARGE SCALE GENOMIC DNA]</scope>
</reference>
<evidence type="ECO:0000313" key="8">
    <source>
        <dbReference type="EMBL" id="CAI6365351.1"/>
    </source>
</evidence>
<evidence type="ECO:0000313" key="9">
    <source>
        <dbReference type="Proteomes" id="UP001160148"/>
    </source>
</evidence>
<evidence type="ECO:0000256" key="6">
    <source>
        <dbReference type="SAM" id="SignalP"/>
    </source>
</evidence>
<feature type="domain" description="G-protein coupled receptors family 2 profile 2" evidence="7">
    <location>
        <begin position="466"/>
        <end position="740"/>
    </location>
</feature>
<feature type="transmembrane region" description="Helical" evidence="5">
    <location>
        <begin position="465"/>
        <end position="495"/>
    </location>
</feature>
<keyword evidence="9" id="KW-1185">Reference proteome</keyword>
<dbReference type="EMBL" id="CARXXK010000004">
    <property type="protein sequence ID" value="CAI6365351.1"/>
    <property type="molecule type" value="Genomic_DNA"/>
</dbReference>
<keyword evidence="3 5" id="KW-1133">Transmembrane helix</keyword>
<feature type="transmembrane region" description="Helical" evidence="5">
    <location>
        <begin position="546"/>
        <end position="566"/>
    </location>
</feature>
<evidence type="ECO:0000256" key="1">
    <source>
        <dbReference type="ARBA" id="ARBA00004141"/>
    </source>
</evidence>
<dbReference type="InterPro" id="IPR053231">
    <property type="entry name" value="GPCR_LN-TM7"/>
</dbReference>
<dbReference type="CDD" id="cd15039">
    <property type="entry name" value="7tmB3_Methuselah-like"/>
    <property type="match status" value="1"/>
</dbReference>
<feature type="transmembrane region" description="Helical" evidence="5">
    <location>
        <begin position="507"/>
        <end position="526"/>
    </location>
</feature>
<keyword evidence="6" id="KW-0732">Signal</keyword>
<feature type="transmembrane region" description="Helical" evidence="5">
    <location>
        <begin position="717"/>
        <end position="736"/>
    </location>
</feature>
<dbReference type="AlphaFoldDB" id="A0AAV0XCI8"/>
<feature type="chain" id="PRO_5043852527" description="G-protein coupled receptors family 2 profile 2 domain-containing protein" evidence="6">
    <location>
        <begin position="25"/>
        <end position="771"/>
    </location>
</feature>
<dbReference type="PANTHER" id="PTHR45902">
    <property type="entry name" value="LATROPHILIN RECEPTOR-LIKE PROTEIN A"/>
    <property type="match status" value="1"/>
</dbReference>
<keyword evidence="4 5" id="KW-0472">Membrane</keyword>
<evidence type="ECO:0000256" key="3">
    <source>
        <dbReference type="ARBA" id="ARBA00022989"/>
    </source>
</evidence>
<organism evidence="8 9">
    <name type="scientific">Macrosiphum euphorbiae</name>
    <name type="common">potato aphid</name>
    <dbReference type="NCBI Taxonomy" id="13131"/>
    <lineage>
        <taxon>Eukaryota</taxon>
        <taxon>Metazoa</taxon>
        <taxon>Ecdysozoa</taxon>
        <taxon>Arthropoda</taxon>
        <taxon>Hexapoda</taxon>
        <taxon>Insecta</taxon>
        <taxon>Pterygota</taxon>
        <taxon>Neoptera</taxon>
        <taxon>Paraneoptera</taxon>
        <taxon>Hemiptera</taxon>
        <taxon>Sternorrhyncha</taxon>
        <taxon>Aphidomorpha</taxon>
        <taxon>Aphidoidea</taxon>
        <taxon>Aphididae</taxon>
        <taxon>Macrosiphini</taxon>
        <taxon>Macrosiphum</taxon>
    </lineage>
</organism>
<dbReference type="PANTHER" id="PTHR45902:SF5">
    <property type="entry name" value="G-PROTEIN COUPLED RECEPTORS FAMILY 2 PROFILE 2 DOMAIN-CONTAINING PROTEIN"/>
    <property type="match status" value="1"/>
</dbReference>
<dbReference type="GO" id="GO:0007166">
    <property type="term" value="P:cell surface receptor signaling pathway"/>
    <property type="evidence" value="ECO:0007669"/>
    <property type="project" value="InterPro"/>
</dbReference>
<sequence>MKADNISIHLTIATFIFFVSWTAAIDIPNGDLNKSNKSITDDYETTLLLDDDEDDEDDKFTDYPTKPNTKMFNAGVTYRTETELICRPPFKYDGQTLSHCYNDRHCKLYGDCCRDSKFYDEPGQTVAITGSVYNNSRYGCYNKHGLDSVQALLIGRCPRVASLAERDKCERRDDDFISTYPVSSSDGTHTYKNVWCALCHGERRRVVYWKPLFDCYGHDKRVLPVQVRLENASDHTLLYRDGKWYYADYKNRTLFSCDYKIRPPDSIATPPLRPCVGEGSAEGIVDGCPVGTPTAMALACASHTYTLFEYQSSGDRGRRVFRNADCARCNGLTINQLMCEPPAPPLLTPFIGFGSLFAVSRTGERRNPCAPDEIYDVAAVKCRNVIQEELSGACLTFVTFGQGEYDGRTLSNGTVYVYAYKKRVRYRTGDRPTVGAKGGGSLLQVCTEDADGLLKPYEQSTYAGYLSYAGVVGSCVSAAALVAHLVLFGCCGCCTGAEPKNLPEKNLASLSTGLLLGYVGYLSVALQAVSPGNGLPCLVSALTMQFGFLAAFAWMFVMSADVWIVLHASTKKLRVAGGQRHGRFIVYSMFAWLAPAALTALSATIQLQLAPGSLFPELRPNFHYDCWFRNPQSLVALFVLPAGTAIAANYVSFFGAVRLISTSDDGFKTSGSGGHCSNATTINRTRRNLKIYVRLSLMMGLAWVFAIVGAFTDSDVAWTLNTALNSLQGAFIFVAFDCNRITVQKLAVFRKQPSVSDTQTTTAATPLSAST</sequence>
<dbReference type="InterPro" id="IPR017981">
    <property type="entry name" value="GPCR_2-like_7TM"/>
</dbReference>
<feature type="signal peptide" evidence="6">
    <location>
        <begin position="1"/>
        <end position="24"/>
    </location>
</feature>
<feature type="transmembrane region" description="Helical" evidence="5">
    <location>
        <begin position="586"/>
        <end position="609"/>
    </location>
</feature>
<evidence type="ECO:0000256" key="4">
    <source>
        <dbReference type="ARBA" id="ARBA00023136"/>
    </source>
</evidence>
<dbReference type="GO" id="GO:0016020">
    <property type="term" value="C:membrane"/>
    <property type="evidence" value="ECO:0007669"/>
    <property type="project" value="UniProtKB-SubCell"/>
</dbReference>
<comment type="subcellular location">
    <subcellularLocation>
        <location evidence="1">Membrane</location>
        <topology evidence="1">Multi-pass membrane protein</topology>
    </subcellularLocation>
</comment>
<dbReference type="Pfam" id="PF00002">
    <property type="entry name" value="7tm_2"/>
    <property type="match status" value="1"/>
</dbReference>
<keyword evidence="2 5" id="KW-0812">Transmembrane</keyword>
<protein>
    <recommendedName>
        <fullName evidence="7">G-protein coupled receptors family 2 profile 2 domain-containing protein</fullName>
    </recommendedName>
</protein>
<name>A0AAV0XCI8_9HEMI</name>
<evidence type="ECO:0000256" key="5">
    <source>
        <dbReference type="SAM" id="Phobius"/>
    </source>
</evidence>
<proteinExistence type="predicted"/>
<dbReference type="InterPro" id="IPR000832">
    <property type="entry name" value="GPCR_2_secretin-like"/>
</dbReference>
<feature type="transmembrane region" description="Helical" evidence="5">
    <location>
        <begin position="634"/>
        <end position="660"/>
    </location>
</feature>
<accession>A0AAV0XCI8</accession>
<evidence type="ECO:0000259" key="7">
    <source>
        <dbReference type="PROSITE" id="PS50261"/>
    </source>
</evidence>
<dbReference type="PROSITE" id="PS50261">
    <property type="entry name" value="G_PROTEIN_RECEP_F2_4"/>
    <property type="match status" value="1"/>
</dbReference>
<feature type="transmembrane region" description="Helical" evidence="5">
    <location>
        <begin position="691"/>
        <end position="711"/>
    </location>
</feature>
<evidence type="ECO:0000256" key="2">
    <source>
        <dbReference type="ARBA" id="ARBA00022692"/>
    </source>
</evidence>
<dbReference type="Proteomes" id="UP001160148">
    <property type="component" value="Unassembled WGS sequence"/>
</dbReference>
<dbReference type="GO" id="GO:0004930">
    <property type="term" value="F:G protein-coupled receptor activity"/>
    <property type="evidence" value="ECO:0007669"/>
    <property type="project" value="InterPro"/>
</dbReference>
<dbReference type="Gene3D" id="1.20.1070.10">
    <property type="entry name" value="Rhodopsin 7-helix transmembrane proteins"/>
    <property type="match status" value="1"/>
</dbReference>